<evidence type="ECO:0000259" key="9">
    <source>
        <dbReference type="PROSITE" id="PS50850"/>
    </source>
</evidence>
<evidence type="ECO:0000256" key="8">
    <source>
        <dbReference type="SAM" id="Phobius"/>
    </source>
</evidence>
<reference evidence="10 11" key="1">
    <citation type="submission" date="2019-05" db="EMBL/GenBank/DDBJ databases">
        <title>Thiomicrorhabdus sediminis sp. nov, a novel sulfur-oxidizing bacterium isolated from coastal sediment.</title>
        <authorList>
            <person name="Liu X."/>
        </authorList>
    </citation>
    <scope>NUCLEOTIDE SEQUENCE [LARGE SCALE GENOMIC DNA]</scope>
    <source>
        <strain evidence="10 11">G1</strain>
    </source>
</reference>
<protein>
    <submittedName>
        <fullName evidence="10">MFS transporter</fullName>
    </submittedName>
</protein>
<evidence type="ECO:0000256" key="3">
    <source>
        <dbReference type="ARBA" id="ARBA00022475"/>
    </source>
</evidence>
<dbReference type="InterPro" id="IPR024989">
    <property type="entry name" value="MFS_assoc_dom"/>
</dbReference>
<accession>A0A4P9K6L7</accession>
<evidence type="ECO:0000256" key="5">
    <source>
        <dbReference type="ARBA" id="ARBA00022692"/>
    </source>
</evidence>
<dbReference type="InterPro" id="IPR036259">
    <property type="entry name" value="MFS_trans_sf"/>
</dbReference>
<dbReference type="RefSeq" id="WP_138565202.1">
    <property type="nucleotide sequence ID" value="NZ_CP040602.1"/>
</dbReference>
<keyword evidence="5 8" id="KW-0812">Transmembrane</keyword>
<evidence type="ECO:0000256" key="6">
    <source>
        <dbReference type="ARBA" id="ARBA00022989"/>
    </source>
</evidence>
<evidence type="ECO:0000256" key="7">
    <source>
        <dbReference type="ARBA" id="ARBA00023136"/>
    </source>
</evidence>
<evidence type="ECO:0000256" key="4">
    <source>
        <dbReference type="ARBA" id="ARBA00022519"/>
    </source>
</evidence>
<feature type="transmembrane region" description="Helical" evidence="8">
    <location>
        <begin position="270"/>
        <end position="289"/>
    </location>
</feature>
<evidence type="ECO:0000313" key="10">
    <source>
        <dbReference type="EMBL" id="QCU90528.1"/>
    </source>
</evidence>
<keyword evidence="7 8" id="KW-0472">Membrane</keyword>
<dbReference type="SUPFAM" id="SSF103473">
    <property type="entry name" value="MFS general substrate transporter"/>
    <property type="match status" value="1"/>
</dbReference>
<name>A0A4P9K6L7_9GAMM</name>
<dbReference type="GO" id="GO:0005886">
    <property type="term" value="C:plasma membrane"/>
    <property type="evidence" value="ECO:0007669"/>
    <property type="project" value="UniProtKB-SubCell"/>
</dbReference>
<sequence>MKDCTYQNAYKRLSIHYFFYFAVLGILLPYFALYLRSLDFTPVQIGHVLATMLITKVIAPNIWGWLADRSGRVIFWVRLATFMSFSIASLLLVVESYWAVLLTVLGFSFFWHASLPQFESYTLGCLAENKHRYGLLRLWGSVGFIVSALLVGWQIERVDIDVVPFDIVLLLLLVWLSGFLFRERKAHHEEQLDQRFFKVLKRPEVLGILAVSFLVQFSHGVYYTFYTIQLSELGYDKELIAWLWALGVLAEIGIFFWMAPLFKKFAVKSLILLGIGLTIIRWLAIGFVADELLVLVMAQLLHAFSFGLLHAAAIYLVDEFFTGRTHGRGQALYAASSHGLGGAVGMFIAGYAWSFGGAELAYSISAIAVFFSALIAWRWLR</sequence>
<feature type="transmembrane region" description="Helical" evidence="8">
    <location>
        <begin position="295"/>
        <end position="318"/>
    </location>
</feature>
<dbReference type="InterPro" id="IPR020846">
    <property type="entry name" value="MFS_dom"/>
</dbReference>
<evidence type="ECO:0000256" key="2">
    <source>
        <dbReference type="ARBA" id="ARBA00022448"/>
    </source>
</evidence>
<dbReference type="OrthoDB" id="9150135at2"/>
<comment type="subcellular location">
    <subcellularLocation>
        <location evidence="1">Cell inner membrane</location>
        <topology evidence="1">Multi-pass membrane protein</topology>
    </subcellularLocation>
</comment>
<feature type="transmembrane region" description="Helical" evidence="8">
    <location>
        <begin position="73"/>
        <end position="91"/>
    </location>
</feature>
<dbReference type="KEGG" id="thig:FE785_07720"/>
<keyword evidence="11" id="KW-1185">Reference proteome</keyword>
<feature type="transmembrane region" description="Helical" evidence="8">
    <location>
        <begin position="162"/>
        <end position="181"/>
    </location>
</feature>
<keyword evidence="3" id="KW-1003">Cell membrane</keyword>
<dbReference type="InterPro" id="IPR026032">
    <property type="entry name" value="HcaT-like"/>
</dbReference>
<feature type="transmembrane region" description="Helical" evidence="8">
    <location>
        <begin position="240"/>
        <end position="258"/>
    </location>
</feature>
<feature type="domain" description="Major facilitator superfamily (MFS) profile" evidence="9">
    <location>
        <begin position="204"/>
        <end position="381"/>
    </location>
</feature>
<dbReference type="NCBIfam" id="NF037955">
    <property type="entry name" value="mfs"/>
    <property type="match status" value="1"/>
</dbReference>
<dbReference type="PROSITE" id="PS50850">
    <property type="entry name" value="MFS"/>
    <property type="match status" value="1"/>
</dbReference>
<feature type="transmembrane region" description="Helical" evidence="8">
    <location>
        <begin position="97"/>
        <end position="115"/>
    </location>
</feature>
<feature type="transmembrane region" description="Helical" evidence="8">
    <location>
        <begin position="330"/>
        <end position="354"/>
    </location>
</feature>
<gene>
    <name evidence="10" type="ORF">FE785_07720</name>
</gene>
<keyword evidence="4" id="KW-0997">Cell inner membrane</keyword>
<dbReference type="Pfam" id="PF12832">
    <property type="entry name" value="MFS_1_like"/>
    <property type="match status" value="1"/>
</dbReference>
<dbReference type="AlphaFoldDB" id="A0A4P9K6L7"/>
<keyword evidence="6 8" id="KW-1133">Transmembrane helix</keyword>
<evidence type="ECO:0000256" key="1">
    <source>
        <dbReference type="ARBA" id="ARBA00004429"/>
    </source>
</evidence>
<keyword evidence="2" id="KW-0813">Transport</keyword>
<dbReference type="GO" id="GO:0015528">
    <property type="term" value="F:lactose:proton symporter activity"/>
    <property type="evidence" value="ECO:0007669"/>
    <property type="project" value="TreeGrafter"/>
</dbReference>
<feature type="transmembrane region" description="Helical" evidence="8">
    <location>
        <begin position="17"/>
        <end position="35"/>
    </location>
</feature>
<dbReference type="PANTHER" id="PTHR23522">
    <property type="entry name" value="BLL5896 PROTEIN"/>
    <property type="match status" value="1"/>
</dbReference>
<feature type="transmembrane region" description="Helical" evidence="8">
    <location>
        <begin position="205"/>
        <end position="228"/>
    </location>
</feature>
<dbReference type="PIRSF" id="PIRSF004925">
    <property type="entry name" value="HcaT"/>
    <property type="match status" value="1"/>
</dbReference>
<dbReference type="PANTHER" id="PTHR23522:SF10">
    <property type="entry name" value="3-PHENYLPROPIONIC ACID TRANSPORTER-RELATED"/>
    <property type="match status" value="1"/>
</dbReference>
<proteinExistence type="predicted"/>
<feature type="transmembrane region" description="Helical" evidence="8">
    <location>
        <begin position="360"/>
        <end position="380"/>
    </location>
</feature>
<dbReference type="Proteomes" id="UP000304864">
    <property type="component" value="Chromosome"/>
</dbReference>
<organism evidence="10 11">
    <name type="scientific">Thiomicrorhabdus sediminis</name>
    <dbReference type="NCBI Taxonomy" id="2580412"/>
    <lineage>
        <taxon>Bacteria</taxon>
        <taxon>Pseudomonadati</taxon>
        <taxon>Pseudomonadota</taxon>
        <taxon>Gammaproteobacteria</taxon>
        <taxon>Thiotrichales</taxon>
        <taxon>Piscirickettsiaceae</taxon>
        <taxon>Thiomicrorhabdus</taxon>
    </lineage>
</organism>
<feature type="transmembrane region" description="Helical" evidence="8">
    <location>
        <begin position="47"/>
        <end position="66"/>
    </location>
</feature>
<feature type="transmembrane region" description="Helical" evidence="8">
    <location>
        <begin position="136"/>
        <end position="156"/>
    </location>
</feature>
<dbReference type="GO" id="GO:0030395">
    <property type="term" value="F:lactose binding"/>
    <property type="evidence" value="ECO:0007669"/>
    <property type="project" value="TreeGrafter"/>
</dbReference>
<dbReference type="EMBL" id="CP040602">
    <property type="protein sequence ID" value="QCU90528.1"/>
    <property type="molecule type" value="Genomic_DNA"/>
</dbReference>
<evidence type="ECO:0000313" key="11">
    <source>
        <dbReference type="Proteomes" id="UP000304864"/>
    </source>
</evidence>
<dbReference type="Gene3D" id="1.20.1250.20">
    <property type="entry name" value="MFS general substrate transporter like domains"/>
    <property type="match status" value="2"/>
</dbReference>